<organism evidence="2 3">
    <name type="scientific">Apiospora phragmitis</name>
    <dbReference type="NCBI Taxonomy" id="2905665"/>
    <lineage>
        <taxon>Eukaryota</taxon>
        <taxon>Fungi</taxon>
        <taxon>Dikarya</taxon>
        <taxon>Ascomycota</taxon>
        <taxon>Pezizomycotina</taxon>
        <taxon>Sordariomycetes</taxon>
        <taxon>Xylariomycetidae</taxon>
        <taxon>Amphisphaeriales</taxon>
        <taxon>Apiosporaceae</taxon>
        <taxon>Apiospora</taxon>
    </lineage>
</organism>
<dbReference type="InterPro" id="IPR044053">
    <property type="entry name" value="AsaB-like"/>
</dbReference>
<evidence type="ECO:0000313" key="3">
    <source>
        <dbReference type="Proteomes" id="UP001480595"/>
    </source>
</evidence>
<proteinExistence type="inferred from homology"/>
<dbReference type="EMBL" id="JAQQWL010000006">
    <property type="protein sequence ID" value="KAK8069505.1"/>
    <property type="molecule type" value="Genomic_DNA"/>
</dbReference>
<gene>
    <name evidence="2" type="ORF">PG994_006121</name>
</gene>
<accession>A0ABR1VE62</accession>
<name>A0ABR1VE62_9PEZI</name>
<evidence type="ECO:0000313" key="2">
    <source>
        <dbReference type="EMBL" id="KAK8069505.1"/>
    </source>
</evidence>
<reference evidence="2 3" key="1">
    <citation type="submission" date="2023-01" db="EMBL/GenBank/DDBJ databases">
        <title>Analysis of 21 Apiospora genomes using comparative genomics revels a genus with tremendous synthesis potential of carbohydrate active enzymes and secondary metabolites.</title>
        <authorList>
            <person name="Sorensen T."/>
        </authorList>
    </citation>
    <scope>NUCLEOTIDE SEQUENCE [LARGE SCALE GENOMIC DNA]</scope>
    <source>
        <strain evidence="2 3">CBS 135458</strain>
    </source>
</reference>
<dbReference type="NCBIfam" id="NF041278">
    <property type="entry name" value="CmcJ_NvfI_EfuI"/>
    <property type="match status" value="1"/>
</dbReference>
<evidence type="ECO:0000256" key="1">
    <source>
        <dbReference type="ARBA" id="ARBA00023604"/>
    </source>
</evidence>
<comment type="caution">
    <text evidence="2">The sequence shown here is derived from an EMBL/GenBank/DDBJ whole genome shotgun (WGS) entry which is preliminary data.</text>
</comment>
<comment type="similarity">
    <text evidence="1">Belongs to the asaB hydroxylase/desaturase family.</text>
</comment>
<dbReference type="Proteomes" id="UP001480595">
    <property type="component" value="Unassembled WGS sequence"/>
</dbReference>
<dbReference type="PANTHER" id="PTHR34598">
    <property type="entry name" value="BLL6449 PROTEIN"/>
    <property type="match status" value="1"/>
</dbReference>
<evidence type="ECO:0008006" key="4">
    <source>
        <dbReference type="Google" id="ProtNLM"/>
    </source>
</evidence>
<keyword evidence="3" id="KW-1185">Reference proteome</keyword>
<protein>
    <recommendedName>
        <fullName evidence="4">Hydroxylase/desaturase asaB</fullName>
    </recommendedName>
</protein>
<dbReference type="GeneID" id="92090593"/>
<dbReference type="PANTHER" id="PTHR34598:SF3">
    <property type="entry name" value="OXIDOREDUCTASE AN1597"/>
    <property type="match status" value="1"/>
</dbReference>
<sequence length="289" mass="32817">MVALQNVQREEVHTKIDYFDDPGVPLVPMPGKPKRQPKIATPVTIRNVRGCEDSFTLDKQGFQYVKRKSKFTSFDDAELVKREHYPELEVMLQEVLETTKGLPKPSSIHMMTHIQRYSPVEGEAPKGPAGPLYGVHVDQSFAAAEGVAQRWLGDRAAELLQKPRYMIINIWRPVRTITRDPLAVCDAQSVPDSDLVFVPVQFPDHRTEAVEIRPPSHAGAHRWYFMDRQTPEDVLLFKQVDSYAGPGVPRRTPHCAFKDTGLEEGEGEPRQSIEIRAFVFFDQVISDEN</sequence>
<dbReference type="RefSeq" id="XP_066716799.1">
    <property type="nucleotide sequence ID" value="XM_066857530.1"/>
</dbReference>